<comment type="caution">
    <text evidence="1">The sequence shown here is derived from an EMBL/GenBank/DDBJ whole genome shotgun (WGS) entry which is preliminary data.</text>
</comment>
<proteinExistence type="predicted"/>
<evidence type="ECO:0000313" key="1">
    <source>
        <dbReference type="EMBL" id="KAI4385624.1"/>
    </source>
</evidence>
<name>A0ACB9S722_9MYRT</name>
<dbReference type="Proteomes" id="UP001057402">
    <property type="component" value="Chromosome 2"/>
</dbReference>
<gene>
    <name evidence="1" type="ORF">MLD38_003626</name>
</gene>
<organism evidence="1 2">
    <name type="scientific">Melastoma candidum</name>
    <dbReference type="NCBI Taxonomy" id="119954"/>
    <lineage>
        <taxon>Eukaryota</taxon>
        <taxon>Viridiplantae</taxon>
        <taxon>Streptophyta</taxon>
        <taxon>Embryophyta</taxon>
        <taxon>Tracheophyta</taxon>
        <taxon>Spermatophyta</taxon>
        <taxon>Magnoliopsida</taxon>
        <taxon>eudicotyledons</taxon>
        <taxon>Gunneridae</taxon>
        <taxon>Pentapetalae</taxon>
        <taxon>rosids</taxon>
        <taxon>malvids</taxon>
        <taxon>Myrtales</taxon>
        <taxon>Melastomataceae</taxon>
        <taxon>Melastomatoideae</taxon>
        <taxon>Melastomateae</taxon>
        <taxon>Melastoma</taxon>
    </lineage>
</organism>
<sequence>MPLFFWVVVGFGRRECARNGCYMQGRIPGELVGDDPKVREDYPKAEDYPGGGGPFFRDHEGGTYVDYDFYRKHGEVPSPGIGHRK</sequence>
<reference evidence="2" key="1">
    <citation type="journal article" date="2023" name="Front. Plant Sci.">
        <title>Chromosomal-level genome assembly of Melastoma candidum provides insights into trichome evolution.</title>
        <authorList>
            <person name="Zhong Y."/>
            <person name="Wu W."/>
            <person name="Sun C."/>
            <person name="Zou P."/>
            <person name="Liu Y."/>
            <person name="Dai S."/>
            <person name="Zhou R."/>
        </authorList>
    </citation>
    <scope>NUCLEOTIDE SEQUENCE [LARGE SCALE GENOMIC DNA]</scope>
</reference>
<evidence type="ECO:0000313" key="2">
    <source>
        <dbReference type="Proteomes" id="UP001057402"/>
    </source>
</evidence>
<accession>A0ACB9S722</accession>
<protein>
    <submittedName>
        <fullName evidence="1">Uncharacterized protein</fullName>
    </submittedName>
</protein>
<dbReference type="EMBL" id="CM042881">
    <property type="protein sequence ID" value="KAI4385624.1"/>
    <property type="molecule type" value="Genomic_DNA"/>
</dbReference>
<keyword evidence="2" id="KW-1185">Reference proteome</keyword>